<evidence type="ECO:0000256" key="1">
    <source>
        <dbReference type="ARBA" id="ARBA00023172"/>
    </source>
</evidence>
<keyword evidence="4" id="KW-1185">Reference proteome</keyword>
<sequence length="173" mass="20398">MSKPSRAEKFTGHAFRRTSATIVPDSGMSLDELKWQVRWNYSTVAAVYVESTKNKLSVSRRIVGAVNRSTTSTSPTLSAYRTRDGQDPLATIENQRMTVMLIKYEKYEKSDRIGGYSDKDRYEEKKERKDKYEKDDKYKDRDDKYSRDERDRYKKSKHRDEEKEEIKGQAKIK</sequence>
<evidence type="ECO:0000313" key="3">
    <source>
        <dbReference type="EMBL" id="KAJ8974944.1"/>
    </source>
</evidence>
<gene>
    <name evidence="3" type="ORF">NQ317_011506</name>
</gene>
<reference evidence="3" key="1">
    <citation type="journal article" date="2023" name="Insect Mol. Biol.">
        <title>Genome sequencing provides insights into the evolution of gene families encoding plant cell wall-degrading enzymes in longhorned beetles.</title>
        <authorList>
            <person name="Shin N.R."/>
            <person name="Okamura Y."/>
            <person name="Kirsch R."/>
            <person name="Pauchet Y."/>
        </authorList>
    </citation>
    <scope>NUCLEOTIDE SEQUENCE</scope>
    <source>
        <strain evidence="3">MMC_N1</strain>
    </source>
</reference>
<accession>A0ABQ9JA01</accession>
<protein>
    <submittedName>
        <fullName evidence="3">Uncharacterized protein</fullName>
    </submittedName>
</protein>
<evidence type="ECO:0000256" key="2">
    <source>
        <dbReference type="SAM" id="MobiDB-lite"/>
    </source>
</evidence>
<comment type="caution">
    <text evidence="3">The sequence shown here is derived from an EMBL/GenBank/DDBJ whole genome shotgun (WGS) entry which is preliminary data.</text>
</comment>
<dbReference type="Gene3D" id="1.10.443.10">
    <property type="entry name" value="Intergrase catalytic core"/>
    <property type="match status" value="1"/>
</dbReference>
<feature type="region of interest" description="Disordered" evidence="2">
    <location>
        <begin position="114"/>
        <end position="173"/>
    </location>
</feature>
<name>A0ABQ9JA01_9CUCU</name>
<evidence type="ECO:0000313" key="4">
    <source>
        <dbReference type="Proteomes" id="UP001162164"/>
    </source>
</evidence>
<dbReference type="Proteomes" id="UP001162164">
    <property type="component" value="Unassembled WGS sequence"/>
</dbReference>
<dbReference type="EMBL" id="JAPWTJ010000904">
    <property type="protein sequence ID" value="KAJ8974944.1"/>
    <property type="molecule type" value="Genomic_DNA"/>
</dbReference>
<keyword evidence="1" id="KW-0233">DNA recombination</keyword>
<dbReference type="InterPro" id="IPR013762">
    <property type="entry name" value="Integrase-like_cat_sf"/>
</dbReference>
<dbReference type="InterPro" id="IPR011010">
    <property type="entry name" value="DNA_brk_join_enz"/>
</dbReference>
<organism evidence="3 4">
    <name type="scientific">Molorchus minor</name>
    <dbReference type="NCBI Taxonomy" id="1323400"/>
    <lineage>
        <taxon>Eukaryota</taxon>
        <taxon>Metazoa</taxon>
        <taxon>Ecdysozoa</taxon>
        <taxon>Arthropoda</taxon>
        <taxon>Hexapoda</taxon>
        <taxon>Insecta</taxon>
        <taxon>Pterygota</taxon>
        <taxon>Neoptera</taxon>
        <taxon>Endopterygota</taxon>
        <taxon>Coleoptera</taxon>
        <taxon>Polyphaga</taxon>
        <taxon>Cucujiformia</taxon>
        <taxon>Chrysomeloidea</taxon>
        <taxon>Cerambycidae</taxon>
        <taxon>Lamiinae</taxon>
        <taxon>Monochamini</taxon>
        <taxon>Molorchus</taxon>
    </lineage>
</organism>
<proteinExistence type="predicted"/>
<dbReference type="SUPFAM" id="SSF56349">
    <property type="entry name" value="DNA breaking-rejoining enzymes"/>
    <property type="match status" value="1"/>
</dbReference>